<dbReference type="SUPFAM" id="SSF53756">
    <property type="entry name" value="UDP-Glycosyltransferase/glycogen phosphorylase"/>
    <property type="match status" value="1"/>
</dbReference>
<reference evidence="6 7" key="1">
    <citation type="submission" date="2023-03" db="EMBL/GenBank/DDBJ databases">
        <title>Genome insight into feeding habits of ladybird beetles.</title>
        <authorList>
            <person name="Li H.-S."/>
            <person name="Huang Y.-H."/>
            <person name="Pang H."/>
        </authorList>
    </citation>
    <scope>NUCLEOTIDE SEQUENCE [LARGE SCALE GENOMIC DNA]</scope>
    <source>
        <strain evidence="6">SYSU_2023b</strain>
        <tissue evidence="6">Whole body</tissue>
    </source>
</reference>
<feature type="chain" id="PRO_5043086580" description="UDP-glucuronosyltransferase" evidence="5">
    <location>
        <begin position="22"/>
        <end position="353"/>
    </location>
</feature>
<keyword evidence="5" id="KW-0812">Transmembrane</keyword>
<comment type="caution">
    <text evidence="6">The sequence shown here is derived from an EMBL/GenBank/DDBJ whole genome shotgun (WGS) entry which is preliminary data.</text>
</comment>
<sequence>MLLRRQLIVYLFLIIFCKTDCANILGVFQMAGASHYIGYSTLMKVLAENGHNVTIVSAHKDKNPPNNYKEVILTGLSEKLKVLLNADPSVHEPQSIVPSMVNVGGFHIRKTRQLPNDLQEVLDNAKYGVIYFSMGSTLRSKDIPEDKLKILLETFSKLKVTVLLKLEGRQLTKTPSNVVIKDWFPQNDLLAHKNLKLFITHGGLFSVLEAVYHAVPILALPVFADQYTNSKRAAANGYAKFIPFREIDEENFDSYVNDMLQNHKYKKNIMRRSKILTDKPMTAAESVNYWVEYVIRHQGAPHLKVAALNLSWYQYILLDVIAFITALLVLLIYIVKKVFYLIFRTSYKKEKLN</sequence>
<dbReference type="EMBL" id="JARQZJ010000079">
    <property type="protein sequence ID" value="KAK9882638.1"/>
    <property type="molecule type" value="Genomic_DNA"/>
</dbReference>
<comment type="subcellular location">
    <subcellularLocation>
        <location evidence="5">Membrane</location>
        <topology evidence="5">Single-pass membrane protein</topology>
    </subcellularLocation>
</comment>
<keyword evidence="2 4" id="KW-0328">Glycosyltransferase</keyword>
<evidence type="ECO:0000256" key="3">
    <source>
        <dbReference type="ARBA" id="ARBA00022679"/>
    </source>
</evidence>
<dbReference type="InterPro" id="IPR050271">
    <property type="entry name" value="UDP-glycosyltransferase"/>
</dbReference>
<dbReference type="FunFam" id="3.40.50.2000:FF:000050">
    <property type="entry name" value="UDP-glucuronosyltransferase"/>
    <property type="match status" value="1"/>
</dbReference>
<evidence type="ECO:0000256" key="4">
    <source>
        <dbReference type="RuleBase" id="RU003718"/>
    </source>
</evidence>
<dbReference type="Gene3D" id="3.40.50.2000">
    <property type="entry name" value="Glycogen Phosphorylase B"/>
    <property type="match status" value="1"/>
</dbReference>
<dbReference type="EC" id="2.4.1.17" evidence="5"/>
<keyword evidence="3 4" id="KW-0808">Transferase</keyword>
<feature type="transmembrane region" description="Helical" evidence="5">
    <location>
        <begin position="312"/>
        <end position="335"/>
    </location>
</feature>
<keyword evidence="7" id="KW-1185">Reference proteome</keyword>
<comment type="similarity">
    <text evidence="1 4">Belongs to the UDP-glycosyltransferase family.</text>
</comment>
<dbReference type="PROSITE" id="PS00375">
    <property type="entry name" value="UDPGT"/>
    <property type="match status" value="1"/>
</dbReference>
<organism evidence="6 7">
    <name type="scientific">Henosepilachna vigintioctopunctata</name>
    <dbReference type="NCBI Taxonomy" id="420089"/>
    <lineage>
        <taxon>Eukaryota</taxon>
        <taxon>Metazoa</taxon>
        <taxon>Ecdysozoa</taxon>
        <taxon>Arthropoda</taxon>
        <taxon>Hexapoda</taxon>
        <taxon>Insecta</taxon>
        <taxon>Pterygota</taxon>
        <taxon>Neoptera</taxon>
        <taxon>Endopterygota</taxon>
        <taxon>Coleoptera</taxon>
        <taxon>Polyphaga</taxon>
        <taxon>Cucujiformia</taxon>
        <taxon>Coccinelloidea</taxon>
        <taxon>Coccinellidae</taxon>
        <taxon>Epilachninae</taxon>
        <taxon>Epilachnini</taxon>
        <taxon>Henosepilachna</taxon>
    </lineage>
</organism>
<dbReference type="Proteomes" id="UP001431783">
    <property type="component" value="Unassembled WGS sequence"/>
</dbReference>
<keyword evidence="5" id="KW-1133">Transmembrane helix</keyword>
<dbReference type="AlphaFoldDB" id="A0AAW1UIV6"/>
<dbReference type="GO" id="GO:0016020">
    <property type="term" value="C:membrane"/>
    <property type="evidence" value="ECO:0007669"/>
    <property type="project" value="UniProtKB-SubCell"/>
</dbReference>
<evidence type="ECO:0000313" key="6">
    <source>
        <dbReference type="EMBL" id="KAK9882638.1"/>
    </source>
</evidence>
<keyword evidence="5" id="KW-0732">Signal</keyword>
<gene>
    <name evidence="6" type="ORF">WA026_022508</name>
</gene>
<dbReference type="InterPro" id="IPR002213">
    <property type="entry name" value="UDP_glucos_trans"/>
</dbReference>
<feature type="signal peptide" evidence="5">
    <location>
        <begin position="1"/>
        <end position="21"/>
    </location>
</feature>
<evidence type="ECO:0000256" key="5">
    <source>
        <dbReference type="RuleBase" id="RU362059"/>
    </source>
</evidence>
<protein>
    <recommendedName>
        <fullName evidence="5">UDP-glucuronosyltransferase</fullName>
        <ecNumber evidence="5">2.4.1.17</ecNumber>
    </recommendedName>
</protein>
<dbReference type="GO" id="GO:0015020">
    <property type="term" value="F:glucuronosyltransferase activity"/>
    <property type="evidence" value="ECO:0007669"/>
    <property type="project" value="UniProtKB-EC"/>
</dbReference>
<dbReference type="PANTHER" id="PTHR48043">
    <property type="entry name" value="EG:EG0003.4 PROTEIN-RELATED"/>
    <property type="match status" value="1"/>
</dbReference>
<name>A0AAW1UIV6_9CUCU</name>
<accession>A0AAW1UIV6</accession>
<dbReference type="CDD" id="cd03784">
    <property type="entry name" value="GT1_Gtf-like"/>
    <property type="match status" value="1"/>
</dbReference>
<proteinExistence type="inferred from homology"/>
<evidence type="ECO:0000313" key="7">
    <source>
        <dbReference type="Proteomes" id="UP001431783"/>
    </source>
</evidence>
<comment type="catalytic activity">
    <reaction evidence="5">
        <text>glucuronate acceptor + UDP-alpha-D-glucuronate = acceptor beta-D-glucuronoside + UDP + H(+)</text>
        <dbReference type="Rhea" id="RHEA:21032"/>
        <dbReference type="ChEBI" id="CHEBI:15378"/>
        <dbReference type="ChEBI" id="CHEBI:58052"/>
        <dbReference type="ChEBI" id="CHEBI:58223"/>
        <dbReference type="ChEBI" id="CHEBI:132367"/>
        <dbReference type="ChEBI" id="CHEBI:132368"/>
        <dbReference type="EC" id="2.4.1.17"/>
    </reaction>
</comment>
<dbReference type="InterPro" id="IPR035595">
    <property type="entry name" value="UDP_glycos_trans_CS"/>
</dbReference>
<keyword evidence="5" id="KW-0472">Membrane</keyword>
<dbReference type="Pfam" id="PF00201">
    <property type="entry name" value="UDPGT"/>
    <property type="match status" value="1"/>
</dbReference>
<evidence type="ECO:0000256" key="2">
    <source>
        <dbReference type="ARBA" id="ARBA00022676"/>
    </source>
</evidence>
<dbReference type="PANTHER" id="PTHR48043:SF159">
    <property type="entry name" value="EG:EG0003.4 PROTEIN-RELATED"/>
    <property type="match status" value="1"/>
</dbReference>
<evidence type="ECO:0000256" key="1">
    <source>
        <dbReference type="ARBA" id="ARBA00009995"/>
    </source>
</evidence>